<evidence type="ECO:0000313" key="2">
    <source>
        <dbReference type="EMBL" id="CAL4806486.1"/>
    </source>
</evidence>
<dbReference type="OrthoDB" id="445595at2759"/>
<dbReference type="EMBL" id="CAMXCT020006734">
    <property type="protein sequence ID" value="CAL1172549.1"/>
    <property type="molecule type" value="Genomic_DNA"/>
</dbReference>
<name>A0A9P1GQ96_9DINO</name>
<keyword evidence="3" id="KW-1185">Reference proteome</keyword>
<dbReference type="Proteomes" id="UP001152797">
    <property type="component" value="Unassembled WGS sequence"/>
</dbReference>
<dbReference type="EMBL" id="CAMXCT030006734">
    <property type="protein sequence ID" value="CAL4806486.1"/>
    <property type="molecule type" value="Genomic_DNA"/>
</dbReference>
<dbReference type="EMBL" id="CAMXCT010006734">
    <property type="protein sequence ID" value="CAI4019174.1"/>
    <property type="molecule type" value="Genomic_DNA"/>
</dbReference>
<gene>
    <name evidence="1" type="ORF">C1SCF055_LOCUS43690</name>
</gene>
<comment type="caution">
    <text evidence="1">The sequence shown here is derived from an EMBL/GenBank/DDBJ whole genome shotgun (WGS) entry which is preliminary data.</text>
</comment>
<dbReference type="InterPro" id="IPR036865">
    <property type="entry name" value="CRAL-TRIO_dom_sf"/>
</dbReference>
<reference evidence="1" key="1">
    <citation type="submission" date="2022-10" db="EMBL/GenBank/DDBJ databases">
        <authorList>
            <person name="Chen Y."/>
            <person name="Dougan E. K."/>
            <person name="Chan C."/>
            <person name="Rhodes N."/>
            <person name="Thang M."/>
        </authorList>
    </citation>
    <scope>NUCLEOTIDE SEQUENCE</scope>
</reference>
<reference evidence="2 3" key="2">
    <citation type="submission" date="2024-05" db="EMBL/GenBank/DDBJ databases">
        <authorList>
            <person name="Chen Y."/>
            <person name="Shah S."/>
            <person name="Dougan E. K."/>
            <person name="Thang M."/>
            <person name="Chan C."/>
        </authorList>
    </citation>
    <scope>NUCLEOTIDE SEQUENCE [LARGE SCALE GENOMIC DNA]</scope>
</reference>
<protein>
    <submittedName>
        <fullName evidence="2">CRAL-TRIO domain-containing protein</fullName>
    </submittedName>
</protein>
<dbReference type="Gene3D" id="3.40.525.10">
    <property type="entry name" value="CRAL-TRIO lipid binding domain"/>
    <property type="match status" value="1"/>
</dbReference>
<evidence type="ECO:0000313" key="3">
    <source>
        <dbReference type="Proteomes" id="UP001152797"/>
    </source>
</evidence>
<proteinExistence type="predicted"/>
<accession>A0A9P1GQ96</accession>
<organism evidence="1">
    <name type="scientific">Cladocopium goreaui</name>
    <dbReference type="NCBI Taxonomy" id="2562237"/>
    <lineage>
        <taxon>Eukaryota</taxon>
        <taxon>Sar</taxon>
        <taxon>Alveolata</taxon>
        <taxon>Dinophyceae</taxon>
        <taxon>Suessiales</taxon>
        <taxon>Symbiodiniaceae</taxon>
        <taxon>Cladocopium</taxon>
    </lineage>
</organism>
<sequence length="336" mass="38015">MSFDPLRSMCGKLAMESLEPLLLSIAINLQDPIGLLRELLPMVLAILAALLAARYLLTGGSSKCEVKRYVPHSGHPELKLCGPEVPTLTFFGDQFQRFHDEVKRIYAVDHNKPPFGTGRPDDDCAFVPPCDIKESIRQMRAACADLQEGASGSWRLHEPLDDLLYARNLLAVDFHHARAVQLVRNYVAYRHQHRGGIFPDYAWLKLGIAVLPFEDVMGRPVMIARAKHFDSQTSAETFRCFYRGMVDSIIAHFLLKRRPELDGRNPLEQYAAWVGTAARKGLAEIPHQAGIQACLLIVTQFYTHLIHALNMKYCKYWDYNGRNHLPTGAEFIPYSI</sequence>
<evidence type="ECO:0000313" key="1">
    <source>
        <dbReference type="EMBL" id="CAI4019174.1"/>
    </source>
</evidence>
<dbReference type="AlphaFoldDB" id="A0A9P1GQ96"/>